<dbReference type="InterPro" id="IPR016040">
    <property type="entry name" value="NAD(P)-bd_dom"/>
</dbReference>
<dbReference type="eggNOG" id="COG2910">
    <property type="taxonomic scope" value="Bacteria"/>
</dbReference>
<accession>A3QB48</accession>
<evidence type="ECO:0000313" key="3">
    <source>
        <dbReference type="Proteomes" id="UP000001558"/>
    </source>
</evidence>
<dbReference type="AlphaFoldDB" id="A3QB48"/>
<dbReference type="GO" id="GO:0016646">
    <property type="term" value="F:oxidoreductase activity, acting on the CH-NH group of donors, NAD or NADP as acceptor"/>
    <property type="evidence" value="ECO:0007669"/>
    <property type="project" value="TreeGrafter"/>
</dbReference>
<dbReference type="InterPro" id="IPR036291">
    <property type="entry name" value="NAD(P)-bd_dom_sf"/>
</dbReference>
<keyword evidence="3" id="KW-1185">Reference proteome</keyword>
<dbReference type="InterPro" id="IPR051606">
    <property type="entry name" value="Polyketide_Oxido-like"/>
</dbReference>
<dbReference type="SUPFAM" id="SSF51735">
    <property type="entry name" value="NAD(P)-binding Rossmann-fold domains"/>
    <property type="match status" value="1"/>
</dbReference>
<reference evidence="2 3" key="1">
    <citation type="submission" date="2007-03" db="EMBL/GenBank/DDBJ databases">
        <title>Complete sequence of Shewanella loihica PV-4.</title>
        <authorList>
            <consortium name="US DOE Joint Genome Institute"/>
            <person name="Copeland A."/>
            <person name="Lucas S."/>
            <person name="Lapidus A."/>
            <person name="Barry K."/>
            <person name="Detter J.C."/>
            <person name="Glavina del Rio T."/>
            <person name="Hammon N."/>
            <person name="Israni S."/>
            <person name="Dalin E."/>
            <person name="Tice H."/>
            <person name="Pitluck S."/>
            <person name="Chain P."/>
            <person name="Malfatti S."/>
            <person name="Shin M."/>
            <person name="Vergez L."/>
            <person name="Schmutz J."/>
            <person name="Larimer F."/>
            <person name="Land M."/>
            <person name="Hauser L."/>
            <person name="Kyrpides N."/>
            <person name="Mikhailova N."/>
            <person name="Romine M.F."/>
            <person name="Serres G."/>
            <person name="Fredrickson J."/>
            <person name="Tiedje J."/>
            <person name="Richardson P."/>
        </authorList>
    </citation>
    <scope>NUCLEOTIDE SEQUENCE [LARGE SCALE GENOMIC DNA]</scope>
    <source>
        <strain evidence="3">ATCC BAA-1088 / PV-4</strain>
    </source>
</reference>
<dbReference type="Pfam" id="PF13460">
    <property type="entry name" value="NAD_binding_10"/>
    <property type="match status" value="1"/>
</dbReference>
<organism evidence="2 3">
    <name type="scientific">Shewanella loihica (strain ATCC BAA-1088 / PV-4)</name>
    <dbReference type="NCBI Taxonomy" id="323850"/>
    <lineage>
        <taxon>Bacteria</taxon>
        <taxon>Pseudomonadati</taxon>
        <taxon>Pseudomonadota</taxon>
        <taxon>Gammaproteobacteria</taxon>
        <taxon>Alteromonadales</taxon>
        <taxon>Shewanellaceae</taxon>
        <taxon>Shewanella</taxon>
    </lineage>
</organism>
<dbReference type="KEGG" id="slo:Shew_0824"/>
<sequence length="213" mass="22814">MNIAIIGATGWIGSTLMQEALSRQLPVTALVRDSAKLSGELAGQVTARVVDLEQGIDPQVFEGIDLVIASVGGRASGQHQLVPQSAKALLELLPKTQVKRLLWVGGAGSLELAPGQTLVQSPGFPPEYRDEALAQGEALEVFRASDSPLNWTFVSPAAEIYPGASEGPYRIGGDRFFTDEEGRSRISVADYAKAMLDLIDSDNYARQRISVAY</sequence>
<dbReference type="HOGENOM" id="CLU_025711_3_1_6"/>
<dbReference type="RefSeq" id="WP_011864630.1">
    <property type="nucleotide sequence ID" value="NC_009092.1"/>
</dbReference>
<evidence type="ECO:0000313" key="2">
    <source>
        <dbReference type="EMBL" id="ABO22696.1"/>
    </source>
</evidence>
<name>A3QB48_SHELP</name>
<dbReference type="STRING" id="323850.Shew_0824"/>
<evidence type="ECO:0000259" key="1">
    <source>
        <dbReference type="Pfam" id="PF13460"/>
    </source>
</evidence>
<feature type="domain" description="NAD(P)-binding" evidence="1">
    <location>
        <begin position="7"/>
        <end position="198"/>
    </location>
</feature>
<gene>
    <name evidence="2" type="ordered locus">Shew_0824</name>
</gene>
<dbReference type="PANTHER" id="PTHR43355">
    <property type="entry name" value="FLAVIN REDUCTASE (NADPH)"/>
    <property type="match status" value="1"/>
</dbReference>
<dbReference type="EMBL" id="CP000606">
    <property type="protein sequence ID" value="ABO22696.1"/>
    <property type="molecule type" value="Genomic_DNA"/>
</dbReference>
<dbReference type="OrthoDB" id="7352421at2"/>
<dbReference type="Gene3D" id="3.40.50.720">
    <property type="entry name" value="NAD(P)-binding Rossmann-like Domain"/>
    <property type="match status" value="1"/>
</dbReference>
<protein>
    <submittedName>
        <fullName evidence="2">NAD-dependent epimerase/dehydratase</fullName>
    </submittedName>
</protein>
<dbReference type="CDD" id="cd05244">
    <property type="entry name" value="BVR-B_like_SDR_a"/>
    <property type="match status" value="1"/>
</dbReference>
<dbReference type="PANTHER" id="PTHR43355:SF2">
    <property type="entry name" value="FLAVIN REDUCTASE (NADPH)"/>
    <property type="match status" value="1"/>
</dbReference>
<proteinExistence type="predicted"/>
<dbReference type="Proteomes" id="UP000001558">
    <property type="component" value="Chromosome"/>
</dbReference>